<proteinExistence type="predicted"/>
<feature type="compositionally biased region" description="Polar residues" evidence="1">
    <location>
        <begin position="16"/>
        <end position="35"/>
    </location>
</feature>
<dbReference type="PANTHER" id="PTHR21597:SF0">
    <property type="entry name" value="THO COMPLEX SUBUNIT 2"/>
    <property type="match status" value="1"/>
</dbReference>
<dbReference type="GO" id="GO:0006406">
    <property type="term" value="P:mRNA export from nucleus"/>
    <property type="evidence" value="ECO:0007669"/>
    <property type="project" value="InterPro"/>
</dbReference>
<feature type="region of interest" description="Disordered" evidence="1">
    <location>
        <begin position="1"/>
        <end position="54"/>
    </location>
</feature>
<dbReference type="PANTHER" id="PTHR21597">
    <property type="entry name" value="THO2 PROTEIN"/>
    <property type="match status" value="1"/>
</dbReference>
<reference evidence="2" key="1">
    <citation type="submission" date="2018-02" db="EMBL/GenBank/DDBJ databases">
        <authorList>
            <person name="Cohen D.B."/>
            <person name="Kent A.D."/>
        </authorList>
    </citation>
    <scope>NUCLEOTIDE SEQUENCE</scope>
</reference>
<dbReference type="GO" id="GO:0006397">
    <property type="term" value="P:mRNA processing"/>
    <property type="evidence" value="ECO:0007669"/>
    <property type="project" value="InterPro"/>
</dbReference>
<dbReference type="GO" id="GO:0000445">
    <property type="term" value="C:THO complex part of transcription export complex"/>
    <property type="evidence" value="ECO:0007669"/>
    <property type="project" value="TreeGrafter"/>
</dbReference>
<gene>
    <name evidence="2" type="ORF">FSB_LOCUS39399</name>
</gene>
<dbReference type="EMBL" id="OIVN01003473">
    <property type="protein sequence ID" value="SPD11517.1"/>
    <property type="molecule type" value="Genomic_DNA"/>
</dbReference>
<evidence type="ECO:0000256" key="1">
    <source>
        <dbReference type="SAM" id="MobiDB-lite"/>
    </source>
</evidence>
<dbReference type="AlphaFoldDB" id="A0A2N9HAW9"/>
<protein>
    <submittedName>
        <fullName evidence="2">Uncharacterized protein</fullName>
    </submittedName>
</protein>
<organism evidence="2">
    <name type="scientific">Fagus sylvatica</name>
    <name type="common">Beechnut</name>
    <dbReference type="NCBI Taxonomy" id="28930"/>
    <lineage>
        <taxon>Eukaryota</taxon>
        <taxon>Viridiplantae</taxon>
        <taxon>Streptophyta</taxon>
        <taxon>Embryophyta</taxon>
        <taxon>Tracheophyta</taxon>
        <taxon>Spermatophyta</taxon>
        <taxon>Magnoliopsida</taxon>
        <taxon>eudicotyledons</taxon>
        <taxon>Gunneridae</taxon>
        <taxon>Pentapetalae</taxon>
        <taxon>rosids</taxon>
        <taxon>fabids</taxon>
        <taxon>Fagales</taxon>
        <taxon>Fagaceae</taxon>
        <taxon>Fagus</taxon>
    </lineage>
</organism>
<accession>A0A2N9HAW9</accession>
<name>A0A2N9HAW9_FAGSY</name>
<dbReference type="InterPro" id="IPR040007">
    <property type="entry name" value="Tho2"/>
</dbReference>
<sequence length="174" mass="19485">MSKPNAHAVNHHATKLVSNWQNSSLSRKSTENPSSFPTPPRREPPRHQAGKPKVVTNADAPYIKMVSEQFDRCHGTLLQYVEFLCSAVTPGSAYAQLIPSLHDLVHLYHLDPEVAFLIYRPVMRLFKCQGSSDVFWPLDDNDATNISNTNLESELTEYSGNVVLDLGSPRKPIM</sequence>
<dbReference type="GO" id="GO:0003729">
    <property type="term" value="F:mRNA binding"/>
    <property type="evidence" value="ECO:0007669"/>
    <property type="project" value="TreeGrafter"/>
</dbReference>
<evidence type="ECO:0000313" key="2">
    <source>
        <dbReference type="EMBL" id="SPD11517.1"/>
    </source>
</evidence>